<evidence type="ECO:0000313" key="5">
    <source>
        <dbReference type="Proteomes" id="UP000217076"/>
    </source>
</evidence>
<keyword evidence="2" id="KW-0560">Oxidoreductase</keyword>
<evidence type="ECO:0000256" key="2">
    <source>
        <dbReference type="ARBA" id="ARBA00023002"/>
    </source>
</evidence>
<name>A0A1G7X390_9PROT</name>
<dbReference type="RefSeq" id="WP_092616400.1">
    <property type="nucleotide sequence ID" value="NZ_FNCV01000002.1"/>
</dbReference>
<dbReference type="Gene3D" id="2.30.110.10">
    <property type="entry name" value="Electron Transport, Fmn-binding Protein, Chain A"/>
    <property type="match status" value="1"/>
</dbReference>
<evidence type="ECO:0000256" key="1">
    <source>
        <dbReference type="ARBA" id="ARBA00008898"/>
    </source>
</evidence>
<dbReference type="AlphaFoldDB" id="A0A1G7X390"/>
<proteinExistence type="inferred from homology"/>
<keyword evidence="5" id="KW-1185">Reference proteome</keyword>
<dbReference type="SUPFAM" id="SSF50475">
    <property type="entry name" value="FMN-binding split barrel"/>
    <property type="match status" value="1"/>
</dbReference>
<dbReference type="InterPro" id="IPR050268">
    <property type="entry name" value="NADH-dep_flavin_reductase"/>
</dbReference>
<dbReference type="SMART" id="SM00903">
    <property type="entry name" value="Flavin_Reduct"/>
    <property type="match status" value="1"/>
</dbReference>
<comment type="similarity">
    <text evidence="1">Belongs to the non-flavoprotein flavin reductase family.</text>
</comment>
<dbReference type="Pfam" id="PF01613">
    <property type="entry name" value="Flavin_Reduct"/>
    <property type="match status" value="1"/>
</dbReference>
<dbReference type="STRING" id="83401.SAMN05421742_102414"/>
<evidence type="ECO:0000259" key="3">
    <source>
        <dbReference type="SMART" id="SM00903"/>
    </source>
</evidence>
<feature type="domain" description="Flavin reductase like" evidence="3">
    <location>
        <begin position="12"/>
        <end position="154"/>
    </location>
</feature>
<dbReference type="OrthoDB" id="9792858at2"/>
<evidence type="ECO:0000313" key="4">
    <source>
        <dbReference type="EMBL" id="SDG78616.1"/>
    </source>
</evidence>
<gene>
    <name evidence="4" type="ORF">SAMN05421742_102414</name>
</gene>
<sequence>MTADSRAFRSALGLFATGVTVVTTGDGGGRTAGMTVNSFSSVSLDPPLILWCLGKGSPSQPVFEAAGHFAVNVLAAGQEALSTQFARPGDKFAGVDWRPGRFGDPLIEGAIATFECRTTARHDAGDHLILVGQVAHFDHRDGEPLLFFGGRYGRLTSQ</sequence>
<reference evidence="5" key="1">
    <citation type="submission" date="2016-10" db="EMBL/GenBank/DDBJ databases">
        <authorList>
            <person name="Varghese N."/>
            <person name="Submissions S."/>
        </authorList>
    </citation>
    <scope>NUCLEOTIDE SEQUENCE [LARGE SCALE GENOMIC DNA]</scope>
    <source>
        <strain evidence="5">930I</strain>
    </source>
</reference>
<dbReference type="EMBL" id="FNCV01000002">
    <property type="protein sequence ID" value="SDG78616.1"/>
    <property type="molecule type" value="Genomic_DNA"/>
</dbReference>
<protein>
    <submittedName>
        <fullName evidence="4">NADH-FMN oxidoreductase RutF, flavin reductase (DIM6/NTAB) family</fullName>
    </submittedName>
</protein>
<dbReference type="InterPro" id="IPR012349">
    <property type="entry name" value="Split_barrel_FMN-bd"/>
</dbReference>
<organism evidence="4 5">
    <name type="scientific">Roseospirillum parvum</name>
    <dbReference type="NCBI Taxonomy" id="83401"/>
    <lineage>
        <taxon>Bacteria</taxon>
        <taxon>Pseudomonadati</taxon>
        <taxon>Pseudomonadota</taxon>
        <taxon>Alphaproteobacteria</taxon>
        <taxon>Rhodospirillales</taxon>
        <taxon>Rhodospirillaceae</taxon>
        <taxon>Roseospirillum</taxon>
    </lineage>
</organism>
<dbReference type="PANTHER" id="PTHR30466:SF11">
    <property type="entry name" value="FLAVIN-DEPENDENT MONOOXYGENASE, REDUCTASE SUBUNIT HSAB"/>
    <property type="match status" value="1"/>
</dbReference>
<dbReference type="Proteomes" id="UP000217076">
    <property type="component" value="Unassembled WGS sequence"/>
</dbReference>
<dbReference type="GO" id="GO:0010181">
    <property type="term" value="F:FMN binding"/>
    <property type="evidence" value="ECO:0007669"/>
    <property type="project" value="InterPro"/>
</dbReference>
<accession>A0A1G7X390</accession>
<dbReference type="InterPro" id="IPR002563">
    <property type="entry name" value="Flavin_Rdtase-like_dom"/>
</dbReference>
<dbReference type="GO" id="GO:0042602">
    <property type="term" value="F:riboflavin reductase (NADPH) activity"/>
    <property type="evidence" value="ECO:0007669"/>
    <property type="project" value="TreeGrafter"/>
</dbReference>
<dbReference type="PANTHER" id="PTHR30466">
    <property type="entry name" value="FLAVIN REDUCTASE"/>
    <property type="match status" value="1"/>
</dbReference>